<dbReference type="GO" id="GO:0016787">
    <property type="term" value="F:hydrolase activity"/>
    <property type="evidence" value="ECO:0007669"/>
    <property type="project" value="UniProtKB-KW"/>
</dbReference>
<dbReference type="EMBL" id="JAVIJP010000005">
    <property type="protein sequence ID" value="KAL3653573.1"/>
    <property type="molecule type" value="Genomic_DNA"/>
</dbReference>
<dbReference type="InterPro" id="IPR036514">
    <property type="entry name" value="SGNH_hydro_sf"/>
</dbReference>
<dbReference type="Pfam" id="PF03629">
    <property type="entry name" value="SASA"/>
    <property type="match status" value="1"/>
</dbReference>
<feature type="domain" description="Sialate O-acetylesterase" evidence="2">
    <location>
        <begin position="16"/>
        <end position="245"/>
    </location>
</feature>
<dbReference type="InterPro" id="IPR005181">
    <property type="entry name" value="SASA"/>
</dbReference>
<evidence type="ECO:0000313" key="4">
    <source>
        <dbReference type="Proteomes" id="UP001632038"/>
    </source>
</evidence>
<dbReference type="PANTHER" id="PTHR31988">
    <property type="entry name" value="ESTERASE, PUTATIVE (DUF303)-RELATED"/>
    <property type="match status" value="1"/>
</dbReference>
<dbReference type="InterPro" id="IPR052940">
    <property type="entry name" value="Carb_Esterase_6"/>
</dbReference>
<accession>A0ABD3EGM4</accession>
<gene>
    <name evidence="3" type="ORF">CASFOL_003254</name>
</gene>
<dbReference type="Gene3D" id="3.40.50.1110">
    <property type="entry name" value="SGNH hydrolase"/>
    <property type="match status" value="1"/>
</dbReference>
<organism evidence="3 4">
    <name type="scientific">Castilleja foliolosa</name>
    <dbReference type="NCBI Taxonomy" id="1961234"/>
    <lineage>
        <taxon>Eukaryota</taxon>
        <taxon>Viridiplantae</taxon>
        <taxon>Streptophyta</taxon>
        <taxon>Embryophyta</taxon>
        <taxon>Tracheophyta</taxon>
        <taxon>Spermatophyta</taxon>
        <taxon>Magnoliopsida</taxon>
        <taxon>eudicotyledons</taxon>
        <taxon>Gunneridae</taxon>
        <taxon>Pentapetalae</taxon>
        <taxon>asterids</taxon>
        <taxon>lamiids</taxon>
        <taxon>Lamiales</taxon>
        <taxon>Orobanchaceae</taxon>
        <taxon>Pedicularideae</taxon>
        <taxon>Castillejinae</taxon>
        <taxon>Castilleja</taxon>
    </lineage>
</organism>
<dbReference type="SUPFAM" id="SSF52266">
    <property type="entry name" value="SGNH hydrolase"/>
    <property type="match status" value="1"/>
</dbReference>
<sequence>MDLSNYTQNHEAQPAKQIFILSGQSNMAGRGGVDKHKRWDGVVPPECSPDDHSILRLNAHLHWEVAREPLHHDIDTKKTCGAGPGMSFSNAVKERVGVIGLVPCAVGGTAIKEWARGTHLYENMVRRAKTAVAQGGGGGIKAMLWYQGESDAISQQAVDLYKENVETLIQNVRADLDLPSLPVIQVAIASGDERYREKIREIQKEIDLPNVVTVDAKGLELKEDKLHLTTQAQVQLGCMLANAYLTHFLG</sequence>
<dbReference type="AlphaFoldDB" id="A0ABD3EGM4"/>
<evidence type="ECO:0000259" key="2">
    <source>
        <dbReference type="Pfam" id="PF03629"/>
    </source>
</evidence>
<comment type="caution">
    <text evidence="3">The sequence shown here is derived from an EMBL/GenBank/DDBJ whole genome shotgun (WGS) entry which is preliminary data.</text>
</comment>
<dbReference type="PANTHER" id="PTHR31988:SF19">
    <property type="entry name" value="9-O-ACETYL-N-ACETYLNEURAMINIC ACID DEACETYLASE-RELATED"/>
    <property type="match status" value="1"/>
</dbReference>
<keyword evidence="4" id="KW-1185">Reference proteome</keyword>
<evidence type="ECO:0000256" key="1">
    <source>
        <dbReference type="ARBA" id="ARBA00022801"/>
    </source>
</evidence>
<evidence type="ECO:0000313" key="3">
    <source>
        <dbReference type="EMBL" id="KAL3653573.1"/>
    </source>
</evidence>
<proteinExistence type="predicted"/>
<keyword evidence="1" id="KW-0378">Hydrolase</keyword>
<protein>
    <recommendedName>
        <fullName evidence="2">Sialate O-acetylesterase domain-containing protein</fullName>
    </recommendedName>
</protein>
<reference evidence="4" key="1">
    <citation type="journal article" date="2024" name="IScience">
        <title>Strigolactones Initiate the Formation of Haustorium-like Structures in Castilleja.</title>
        <authorList>
            <person name="Buerger M."/>
            <person name="Peterson D."/>
            <person name="Chory J."/>
        </authorList>
    </citation>
    <scope>NUCLEOTIDE SEQUENCE [LARGE SCALE GENOMIC DNA]</scope>
</reference>
<dbReference type="Proteomes" id="UP001632038">
    <property type="component" value="Unassembled WGS sequence"/>
</dbReference>
<name>A0ABD3EGM4_9LAMI</name>